<dbReference type="EMBL" id="JBHUOX010000005">
    <property type="protein sequence ID" value="MFD3000558.1"/>
    <property type="molecule type" value="Genomic_DNA"/>
</dbReference>
<name>A0ABW6BX01_9BACT</name>
<dbReference type="Proteomes" id="UP001597641">
    <property type="component" value="Unassembled WGS sequence"/>
</dbReference>
<feature type="chain" id="PRO_5045576835" evidence="1">
    <location>
        <begin position="23"/>
        <end position="370"/>
    </location>
</feature>
<comment type="caution">
    <text evidence="2">The sequence shown here is derived from an EMBL/GenBank/DDBJ whole genome shotgun (WGS) entry which is preliminary data.</text>
</comment>
<feature type="signal peptide" evidence="1">
    <location>
        <begin position="1"/>
        <end position="22"/>
    </location>
</feature>
<evidence type="ECO:0000313" key="3">
    <source>
        <dbReference type="Proteomes" id="UP001597641"/>
    </source>
</evidence>
<reference evidence="3" key="1">
    <citation type="journal article" date="2019" name="Int. J. Syst. Evol. Microbiol.">
        <title>The Global Catalogue of Microorganisms (GCM) 10K type strain sequencing project: providing services to taxonomists for standard genome sequencing and annotation.</title>
        <authorList>
            <consortium name="The Broad Institute Genomics Platform"/>
            <consortium name="The Broad Institute Genome Sequencing Center for Infectious Disease"/>
            <person name="Wu L."/>
            <person name="Ma J."/>
        </authorList>
    </citation>
    <scope>NUCLEOTIDE SEQUENCE [LARGE SCALE GENOMIC DNA]</scope>
    <source>
        <strain evidence="3">KCTC 23984</strain>
    </source>
</reference>
<keyword evidence="1" id="KW-0732">Signal</keyword>
<evidence type="ECO:0000313" key="2">
    <source>
        <dbReference type="EMBL" id="MFD3000558.1"/>
    </source>
</evidence>
<keyword evidence="3" id="KW-1185">Reference proteome</keyword>
<dbReference type="RefSeq" id="WP_377483693.1">
    <property type="nucleotide sequence ID" value="NZ_JBHUOX010000005.1"/>
</dbReference>
<sequence length="370" mass="42693">MKKFVLYALISFLLLLPLPSRTQLQTDIQAADSLPVEQWEENPLFKSEEPLLFSITMEMRTVLKDRGEERAYHPAVISYKGKDGTAVSENLKIMVRGNRRRDPTVCGFPPLMLNFSRSTVGKTVFGKVNKLKLVTHCNGEEYLLREYLVYKLYNIMTDMSFRARLCKVEYVDLEGKRKTETKYGFLLEDDDDMAKRNKGHIVQKELVLRMDGTDELAMARVAMFQYMIGNTDWSVPFRHNIKLVSLDSLNSPYPVPYDFDYSGIVSTPYAVPPPELGITSVRQRLFRGYAFPESTYRAVVSAFNAHKMAFYDVYLQSTLIDQRYRKQTIKFLDGFYETINDPKSFKKEIVRVGEQNMKGAVVIKGLNHMP</sequence>
<protein>
    <submittedName>
        <fullName evidence="2">Uncharacterized protein</fullName>
    </submittedName>
</protein>
<accession>A0ABW6BX01</accession>
<proteinExistence type="predicted"/>
<gene>
    <name evidence="2" type="ORF">ACFS7Z_09320</name>
</gene>
<evidence type="ECO:0000256" key="1">
    <source>
        <dbReference type="SAM" id="SignalP"/>
    </source>
</evidence>
<organism evidence="2 3">
    <name type="scientific">Pontibacter toksunensis</name>
    <dbReference type="NCBI Taxonomy" id="1332631"/>
    <lineage>
        <taxon>Bacteria</taxon>
        <taxon>Pseudomonadati</taxon>
        <taxon>Bacteroidota</taxon>
        <taxon>Cytophagia</taxon>
        <taxon>Cytophagales</taxon>
        <taxon>Hymenobacteraceae</taxon>
        <taxon>Pontibacter</taxon>
    </lineage>
</organism>